<sequence length="205" mass="23145">MKRRVIIYLSLALLVASLTVFAQGFFVIKSDNTKLMARPQGKSITTLSEGTEVKVIESSGKWSKVQIEGWVLTDSIVDLTASKEEPIIKKDKPANKEDNSTANKIKNEETKAKKTEVTNSSFIYDKIKLTRSFGYTRVQGEITNYSGIYLKEAKFKITLYDSNNELIGTGYSRIKKLSANETRSFATSIDCDPTQVKNYRIEFQK</sequence>
<feature type="domain" description="SH3b" evidence="2">
    <location>
        <begin position="39"/>
        <end position="75"/>
    </location>
</feature>
<dbReference type="AlphaFoldDB" id="A0A285F1Z0"/>
<gene>
    <name evidence="3" type="ORF">SAMN06265827_10132</name>
</gene>
<name>A0A285F1Z0_9FIRM</name>
<keyword evidence="4" id="KW-1185">Reference proteome</keyword>
<dbReference type="Proteomes" id="UP000219573">
    <property type="component" value="Unassembled WGS sequence"/>
</dbReference>
<accession>A0A285F1Z0</accession>
<evidence type="ECO:0000313" key="3">
    <source>
        <dbReference type="EMBL" id="SNY05320.1"/>
    </source>
</evidence>
<evidence type="ECO:0000256" key="1">
    <source>
        <dbReference type="SAM" id="SignalP"/>
    </source>
</evidence>
<organism evidence="3 4">
    <name type="scientific">Orenia metallireducens</name>
    <dbReference type="NCBI Taxonomy" id="1413210"/>
    <lineage>
        <taxon>Bacteria</taxon>
        <taxon>Bacillati</taxon>
        <taxon>Bacillota</taxon>
        <taxon>Clostridia</taxon>
        <taxon>Halanaerobiales</taxon>
        <taxon>Halobacteroidaceae</taxon>
        <taxon>Orenia</taxon>
    </lineage>
</organism>
<dbReference type="EMBL" id="OBDZ01000001">
    <property type="protein sequence ID" value="SNY05320.1"/>
    <property type="molecule type" value="Genomic_DNA"/>
</dbReference>
<evidence type="ECO:0000259" key="2">
    <source>
        <dbReference type="Pfam" id="PF08239"/>
    </source>
</evidence>
<dbReference type="Gene3D" id="2.30.30.40">
    <property type="entry name" value="SH3 Domains"/>
    <property type="match status" value="1"/>
</dbReference>
<dbReference type="Pfam" id="PF08239">
    <property type="entry name" value="SH3_3"/>
    <property type="match status" value="1"/>
</dbReference>
<keyword evidence="1" id="KW-0732">Signal</keyword>
<reference evidence="4" key="1">
    <citation type="submission" date="2017-09" db="EMBL/GenBank/DDBJ databases">
        <authorList>
            <person name="Varghese N."/>
            <person name="Submissions S."/>
        </authorList>
    </citation>
    <scope>NUCLEOTIDE SEQUENCE [LARGE SCALE GENOMIC DNA]</scope>
    <source>
        <strain evidence="4">MSL47</strain>
    </source>
</reference>
<feature type="signal peptide" evidence="1">
    <location>
        <begin position="1"/>
        <end position="22"/>
    </location>
</feature>
<proteinExistence type="predicted"/>
<protein>
    <submittedName>
        <fullName evidence="3">SH3 domain-containing protein</fullName>
    </submittedName>
</protein>
<evidence type="ECO:0000313" key="4">
    <source>
        <dbReference type="Proteomes" id="UP000219573"/>
    </source>
</evidence>
<feature type="chain" id="PRO_5012402604" evidence="1">
    <location>
        <begin position="23"/>
        <end position="205"/>
    </location>
</feature>
<dbReference type="InterPro" id="IPR047676">
    <property type="entry name" value="FxLYD_dom"/>
</dbReference>
<dbReference type="RefSeq" id="WP_097016084.1">
    <property type="nucleotide sequence ID" value="NZ_OBDZ01000001.1"/>
</dbReference>
<dbReference type="InterPro" id="IPR003646">
    <property type="entry name" value="SH3-like_bac-type"/>
</dbReference>
<dbReference type="NCBIfam" id="NF038353">
    <property type="entry name" value="FxLYD_dom"/>
    <property type="match status" value="1"/>
</dbReference>